<comment type="caution">
    <text evidence="1">The sequence shown here is derived from an EMBL/GenBank/DDBJ whole genome shotgun (WGS) entry which is preliminary data.</text>
</comment>
<evidence type="ECO:0000313" key="2">
    <source>
        <dbReference type="Proteomes" id="UP001060085"/>
    </source>
</evidence>
<dbReference type="EMBL" id="CM044705">
    <property type="protein sequence ID" value="KAI5662205.1"/>
    <property type="molecule type" value="Genomic_DNA"/>
</dbReference>
<gene>
    <name evidence="1" type="ORF">M9H77_21528</name>
</gene>
<evidence type="ECO:0000313" key="1">
    <source>
        <dbReference type="EMBL" id="KAI5662205.1"/>
    </source>
</evidence>
<proteinExistence type="predicted"/>
<accession>A0ACC0APB7</accession>
<organism evidence="1 2">
    <name type="scientific">Catharanthus roseus</name>
    <name type="common">Madagascar periwinkle</name>
    <name type="synonym">Vinca rosea</name>
    <dbReference type="NCBI Taxonomy" id="4058"/>
    <lineage>
        <taxon>Eukaryota</taxon>
        <taxon>Viridiplantae</taxon>
        <taxon>Streptophyta</taxon>
        <taxon>Embryophyta</taxon>
        <taxon>Tracheophyta</taxon>
        <taxon>Spermatophyta</taxon>
        <taxon>Magnoliopsida</taxon>
        <taxon>eudicotyledons</taxon>
        <taxon>Gunneridae</taxon>
        <taxon>Pentapetalae</taxon>
        <taxon>asterids</taxon>
        <taxon>lamiids</taxon>
        <taxon>Gentianales</taxon>
        <taxon>Apocynaceae</taxon>
        <taxon>Rauvolfioideae</taxon>
        <taxon>Vinceae</taxon>
        <taxon>Catharanthinae</taxon>
        <taxon>Catharanthus</taxon>
    </lineage>
</organism>
<keyword evidence="2" id="KW-1185">Reference proteome</keyword>
<dbReference type="Proteomes" id="UP001060085">
    <property type="component" value="Linkage Group LG05"/>
</dbReference>
<name>A0ACC0APB7_CATRO</name>
<sequence>MAPKKSVTSSSKYKRAHVAGTSPDLDISGGYDYYPYLVREFYTNMNHKTNKYLQTIISTVKGVMIILDRERLASILEIPDNGNSVIVDSNRKIIDEDLHTLVQKGGGFSEVRLVDIYLLDKLFNHSPLSLSSLIIQIMRNTECDTTKKRNQVWIPPSEEDRLRDRNSANFHKIKKTTQTGLGASSLQPVEDDDDDADESYNPSDNEEDEAGA</sequence>
<protein>
    <submittedName>
        <fullName evidence="1">Uncharacterized protein</fullName>
    </submittedName>
</protein>
<reference evidence="2" key="1">
    <citation type="journal article" date="2023" name="Nat. Plants">
        <title>Single-cell RNA sequencing provides a high-resolution roadmap for understanding the multicellular compartmentation of specialized metabolism.</title>
        <authorList>
            <person name="Sun S."/>
            <person name="Shen X."/>
            <person name="Li Y."/>
            <person name="Li Y."/>
            <person name="Wang S."/>
            <person name="Li R."/>
            <person name="Zhang H."/>
            <person name="Shen G."/>
            <person name="Guo B."/>
            <person name="Wei J."/>
            <person name="Xu J."/>
            <person name="St-Pierre B."/>
            <person name="Chen S."/>
            <person name="Sun C."/>
        </authorList>
    </citation>
    <scope>NUCLEOTIDE SEQUENCE [LARGE SCALE GENOMIC DNA]</scope>
</reference>